<reference evidence="7 8" key="1">
    <citation type="journal article" date="2017" name="Genome Biol. Evol.">
        <title>Phytophthora megakarya and P. palmivora, closely related causal agents of cacao black pod rot, underwent increases in genome sizes and gene numbers by different mechanisms.</title>
        <authorList>
            <person name="Ali S.S."/>
            <person name="Shao J."/>
            <person name="Lary D.J."/>
            <person name="Kronmiller B."/>
            <person name="Shen D."/>
            <person name="Strem M.D."/>
            <person name="Amoako-Attah I."/>
            <person name="Akrofi A.Y."/>
            <person name="Begoude B.A."/>
            <person name="Ten Hoopen G.M."/>
            <person name="Coulibaly K."/>
            <person name="Kebe B.I."/>
            <person name="Melnick R.L."/>
            <person name="Guiltinan M.J."/>
            <person name="Tyler B.M."/>
            <person name="Meinhardt L.W."/>
            <person name="Bailey B.A."/>
        </authorList>
    </citation>
    <scope>NUCLEOTIDE SEQUENCE [LARGE SCALE GENOMIC DNA]</scope>
    <source>
        <strain evidence="8">sbr112.9</strain>
    </source>
</reference>
<protein>
    <submittedName>
        <fullName evidence="7">Uncharacterized protein</fullName>
    </submittedName>
</protein>
<evidence type="ECO:0000259" key="6">
    <source>
        <dbReference type="Pfam" id="PF10551"/>
    </source>
</evidence>
<feature type="region of interest" description="Disordered" evidence="4">
    <location>
        <begin position="34"/>
        <end position="105"/>
    </location>
</feature>
<evidence type="ECO:0000313" key="7">
    <source>
        <dbReference type="EMBL" id="POM67456.1"/>
    </source>
</evidence>
<dbReference type="OrthoDB" id="120963at2759"/>
<feature type="domain" description="FLYWCH-type" evidence="5">
    <location>
        <begin position="109"/>
        <end position="156"/>
    </location>
</feature>
<feature type="domain" description="MULE transposase" evidence="6">
    <location>
        <begin position="279"/>
        <end position="366"/>
    </location>
</feature>
<dbReference type="Proteomes" id="UP000237271">
    <property type="component" value="Unassembled WGS sequence"/>
</dbReference>
<evidence type="ECO:0000313" key="8">
    <source>
        <dbReference type="Proteomes" id="UP000237271"/>
    </source>
</evidence>
<keyword evidence="8" id="KW-1185">Reference proteome</keyword>
<dbReference type="InterPro" id="IPR007588">
    <property type="entry name" value="Znf_FLYWCH"/>
</dbReference>
<feature type="compositionally biased region" description="Polar residues" evidence="4">
    <location>
        <begin position="34"/>
        <end position="47"/>
    </location>
</feature>
<organism evidence="7 8">
    <name type="scientific">Phytophthora palmivora</name>
    <dbReference type="NCBI Taxonomy" id="4796"/>
    <lineage>
        <taxon>Eukaryota</taxon>
        <taxon>Sar</taxon>
        <taxon>Stramenopiles</taxon>
        <taxon>Oomycota</taxon>
        <taxon>Peronosporomycetes</taxon>
        <taxon>Peronosporales</taxon>
        <taxon>Peronosporaceae</taxon>
        <taxon>Phytophthora</taxon>
    </lineage>
</organism>
<dbReference type="Pfam" id="PF10551">
    <property type="entry name" value="MULE"/>
    <property type="match status" value="1"/>
</dbReference>
<comment type="caution">
    <text evidence="7">The sequence shown here is derived from an EMBL/GenBank/DDBJ whole genome shotgun (WGS) entry which is preliminary data.</text>
</comment>
<dbReference type="Gene3D" id="2.20.25.240">
    <property type="match status" value="1"/>
</dbReference>
<evidence type="ECO:0000256" key="4">
    <source>
        <dbReference type="SAM" id="MobiDB-lite"/>
    </source>
</evidence>
<feature type="non-terminal residue" evidence="7">
    <location>
        <position position="421"/>
    </location>
</feature>
<keyword evidence="3" id="KW-0862">Zinc</keyword>
<proteinExistence type="predicted"/>
<dbReference type="InterPro" id="IPR018289">
    <property type="entry name" value="MULE_transposase_dom"/>
</dbReference>
<dbReference type="EMBL" id="NCKW01009111">
    <property type="protein sequence ID" value="POM67456.1"/>
    <property type="molecule type" value="Genomic_DNA"/>
</dbReference>
<gene>
    <name evidence="7" type="ORF">PHPALM_16541</name>
</gene>
<evidence type="ECO:0000256" key="2">
    <source>
        <dbReference type="ARBA" id="ARBA00022771"/>
    </source>
</evidence>
<name>A0A2P4XPH1_9STRA</name>
<accession>A0A2P4XPH1</accession>
<feature type="compositionally biased region" description="Basic and acidic residues" evidence="4">
    <location>
        <begin position="64"/>
        <end position="75"/>
    </location>
</feature>
<keyword evidence="1" id="KW-0479">Metal-binding</keyword>
<evidence type="ECO:0000259" key="5">
    <source>
        <dbReference type="Pfam" id="PF04500"/>
    </source>
</evidence>
<evidence type="ECO:0000256" key="1">
    <source>
        <dbReference type="ARBA" id="ARBA00022723"/>
    </source>
</evidence>
<dbReference type="Pfam" id="PF04500">
    <property type="entry name" value="FLYWCH"/>
    <property type="match status" value="1"/>
</dbReference>
<evidence type="ECO:0000256" key="3">
    <source>
        <dbReference type="ARBA" id="ARBA00022833"/>
    </source>
</evidence>
<sequence length="421" mass="48376">MDHHHVFNANSSDSFHYDISIDYGSAMSDISSGHTEIIPSQSSNSDWSDGHQAVDDDGFNLPDTTERFSSHESNDGSHLSSQENEGRQVEDEITSGGFTLPDSVEPVSGSKSVHYQGYQYSFYHGGGATRNYRCSSCRRTQCLAKLYISRMGAVVRGNHKSDCVPEMRQVPNGPPPTFVNWKQQMLLATDEIGIRDVTLSPREVWQIIREQFYSDDSIIVQGATKKQIMGRETILGGRFLGLKFFQFHFTYYEDEVLHRVIGWSHPLLMDRLKQRHCSLFVDATFRCVPTQFYQLVVVMMYGPISDLYLPVWYVLTSMKTSQIYEHIFHYICVASKKRLDPAHIVCDFEFAMIKAVKDQFPDSRIQALRRKMLKLKITEEEVALAMCERCIDGLTLIRRCDIVFRGIPDVRRMIKRDCRDQ</sequence>
<dbReference type="AlphaFoldDB" id="A0A2P4XPH1"/>
<dbReference type="GO" id="GO:0008270">
    <property type="term" value="F:zinc ion binding"/>
    <property type="evidence" value="ECO:0007669"/>
    <property type="project" value="UniProtKB-KW"/>
</dbReference>
<keyword evidence="2" id="KW-0863">Zinc-finger</keyword>